<name>A0A7C9HR74_9BACT</name>
<comment type="caution">
    <text evidence="4">The sequence shown here is derived from an EMBL/GenBank/DDBJ whole genome shotgun (WGS) entry which is preliminary data.</text>
</comment>
<keyword evidence="1 4" id="KW-0238">DNA-binding</keyword>
<dbReference type="Pfam" id="PF18291">
    <property type="entry name" value="HU-HIG"/>
    <property type="match status" value="1"/>
</dbReference>
<sequence length="171" mass="18926">MIHYKIYQDKRKTSKRKGYWYARAVVDQTYDLEKLAEYMSAHNTPYSKGAIAGVLTDMVACIRELVLEGVAVKIPDLAIFSAGIRSQGVEKLADFTPARDIYQPHLRARASGSLMTARLKHSVRLREYDKYDQSLKDSRKGNKKGKHPANGATPSGPEPGESTATSEGGHA</sequence>
<feature type="region of interest" description="Disordered" evidence="2">
    <location>
        <begin position="130"/>
        <end position="171"/>
    </location>
</feature>
<organism evidence="4 5">
    <name type="scientific">Prevotella vespertina</name>
    <dbReference type="NCBI Taxonomy" id="2608404"/>
    <lineage>
        <taxon>Bacteria</taxon>
        <taxon>Pseudomonadati</taxon>
        <taxon>Bacteroidota</taxon>
        <taxon>Bacteroidia</taxon>
        <taxon>Bacteroidales</taxon>
        <taxon>Prevotellaceae</taxon>
        <taxon>Prevotella</taxon>
    </lineage>
</organism>
<reference evidence="4 5" key="1">
    <citation type="submission" date="2019-09" db="EMBL/GenBank/DDBJ databases">
        <title>Prevotella A2879 sp. nov., isolated from an abscess of a patient.</title>
        <authorList>
            <person name="Buhl M."/>
            <person name="Oberhettinger P."/>
        </authorList>
    </citation>
    <scope>NUCLEOTIDE SEQUENCE [LARGE SCALE GENOMIC DNA]</scope>
    <source>
        <strain evidence="4 5">A2879</strain>
    </source>
</reference>
<evidence type="ECO:0000256" key="2">
    <source>
        <dbReference type="SAM" id="MobiDB-lite"/>
    </source>
</evidence>
<dbReference type="GO" id="GO:0003677">
    <property type="term" value="F:DNA binding"/>
    <property type="evidence" value="ECO:0007669"/>
    <property type="project" value="UniProtKB-KW"/>
</dbReference>
<feature type="compositionally biased region" description="Polar residues" evidence="2">
    <location>
        <begin position="162"/>
        <end position="171"/>
    </location>
</feature>
<dbReference type="InterPro" id="IPR010992">
    <property type="entry name" value="IHF-like_DNA-bd_dom_sf"/>
</dbReference>
<dbReference type="RefSeq" id="WP_155716392.1">
    <property type="nucleotide sequence ID" value="NZ_VVIQ01000010.1"/>
</dbReference>
<evidence type="ECO:0000256" key="1">
    <source>
        <dbReference type="ARBA" id="ARBA00023125"/>
    </source>
</evidence>
<evidence type="ECO:0000313" key="4">
    <source>
        <dbReference type="EMBL" id="MUL28507.1"/>
    </source>
</evidence>
<evidence type="ECO:0000259" key="3">
    <source>
        <dbReference type="Pfam" id="PF18291"/>
    </source>
</evidence>
<dbReference type="SUPFAM" id="SSF47729">
    <property type="entry name" value="IHF-like DNA-binding proteins"/>
    <property type="match status" value="1"/>
</dbReference>
<gene>
    <name evidence="4" type="ORF">F0475_09385</name>
</gene>
<accession>A0A7C9HR74</accession>
<feature type="compositionally biased region" description="Basic and acidic residues" evidence="2">
    <location>
        <begin position="130"/>
        <end position="140"/>
    </location>
</feature>
<dbReference type="EMBL" id="VVIQ01000010">
    <property type="protein sequence ID" value="MUL28507.1"/>
    <property type="molecule type" value="Genomic_DNA"/>
</dbReference>
<protein>
    <submittedName>
        <fullName evidence="4">DNA-binding protein</fullName>
    </submittedName>
</protein>
<proteinExistence type="predicted"/>
<dbReference type="AlphaFoldDB" id="A0A7C9HR74"/>
<dbReference type="Proteomes" id="UP000482295">
    <property type="component" value="Unassembled WGS sequence"/>
</dbReference>
<keyword evidence="5" id="KW-1185">Reference proteome</keyword>
<dbReference type="InterPro" id="IPR041607">
    <property type="entry name" value="HU-HIG"/>
</dbReference>
<evidence type="ECO:0000313" key="5">
    <source>
        <dbReference type="Proteomes" id="UP000482295"/>
    </source>
</evidence>
<feature type="domain" description="HU" evidence="3">
    <location>
        <begin position="2"/>
        <end position="116"/>
    </location>
</feature>